<evidence type="ECO:0000313" key="2">
    <source>
        <dbReference type="Proteomes" id="UP000031737"/>
    </source>
</evidence>
<dbReference type="OrthoDB" id="271905at2759"/>
<comment type="caution">
    <text evidence="1">The sequence shown here is derived from an EMBL/GenBank/DDBJ whole genome shotgun (WGS) entry which is preliminary data.</text>
</comment>
<dbReference type="AlphaFoldDB" id="A0A061ISA2"/>
<sequence length="928" mass="99728">MSLTAASVLCHLAEKADQLDNVQELTLLLQQEFVRLFRGVKALSSPSKLAASSLASTEDDKLLAVRAVGALHGVGSRRHGVFFQSALYHTEAAFFIHELLGALSGPRQLWFQQLQVESLRACVAVVTAIGCGNTRLCLPGIVSACVRYIDRAHHGTDAVAVRTGAVELLRVSLISSLVPQGEDNAWMQGTVEHLGRSLTRVLDPRGLAREALAPPLTQALLQLTTELLLLPSLRTFLATPLMRGVVVAWFVLSNVHFLFSGGGGGVAEFVAQIPSNFFEEAAVVGVLQSQLRQMRGVELLHFASALLRCRATRVTVLLAGEHNQPLLSLVLQRCVRVAGTDMSVEDLYNAGAARSHACGVVDAFLETAAYALTTAADTAADPAGGATSATPVLKAFMDECEATLADWDLYMLHPPTVYVLTRLVLWQFRTPAGVTAGEERGRPAEEFVLSGAFERLWSIVAQSHLWNITEDEQLCSYQQLHHRQTVAATILRFLELAAGVLRDEPVTQKARRRRAVRRLSLLLLYLVLEKATGPAVVHDAAMRVMQALGEAGSYPDTLAFFLDQSAYIVDEAARAVTEEDFRSAAANVLRGGVGFLQRKLLSVSCKEGVRGATARQWVDVPCADGPAAVVSAASAVPKVSDFVATAVKVAADGCRRATVEEDTAGALASVALLADCFSVAAALNRSVPQLGIDEEQDCLTTAAEPRVQILQLTVLEAVQMLLAYCTRNDVVAPLAIRALTRGLTVFLTTPAAATWTQEAAEGGEGGQPPSVFEWDPNAAGVLPRSHLRTVYQVYLSFLAILAEPVAGFTAASDARRLSARERRTLEAVPPTPAVMAAMEGLQALVALATDFLSRRVVEEVLPVIVTWYQRGALPRIPTRTDEKVQAAARKFLQDTCVLDPSLGEEVRAACRSVLPPFTPAPAEIAEDS</sequence>
<protein>
    <submittedName>
        <fullName evidence="1">Uncharacterized protein</fullName>
    </submittedName>
</protein>
<dbReference type="Proteomes" id="UP000031737">
    <property type="component" value="Unassembled WGS sequence"/>
</dbReference>
<dbReference type="InterPro" id="IPR052587">
    <property type="entry name" value="TELO2-interacting_protein_1"/>
</dbReference>
<dbReference type="GO" id="GO:0005737">
    <property type="term" value="C:cytoplasm"/>
    <property type="evidence" value="ECO:0007669"/>
    <property type="project" value="TreeGrafter"/>
</dbReference>
<proteinExistence type="predicted"/>
<dbReference type="VEuPathDB" id="TriTrypDB:TRSC58_06689"/>
<reference evidence="1 2" key="1">
    <citation type="submission" date="2013-07" db="EMBL/GenBank/DDBJ databases">
        <authorList>
            <person name="Stoco P.H."/>
            <person name="Wagner G."/>
            <person name="Gerber A."/>
            <person name="Zaha A."/>
            <person name="Thompson C."/>
            <person name="Bartholomeu D.C."/>
            <person name="Luckemeyer D.D."/>
            <person name="Bahia D."/>
            <person name="Loreto E."/>
            <person name="Prestes E.B."/>
            <person name="Lima F.M."/>
            <person name="Rodrigues-Luiz G."/>
            <person name="Vallejo G.A."/>
            <person name="Filho J.F."/>
            <person name="Monteiro K.M."/>
            <person name="Tyler K.M."/>
            <person name="de Almeida L.G."/>
            <person name="Ortiz M.F."/>
            <person name="Siervo M.A."/>
            <person name="de Moraes M.H."/>
            <person name="Cunha O.L."/>
            <person name="Mendonca-Neto R."/>
            <person name="Silva R."/>
            <person name="Teixeira S.M."/>
            <person name="Murta S.M."/>
            <person name="Sincero T.C."/>
            <person name="Mendes T.A."/>
            <person name="Urmenyi T.P."/>
            <person name="Silva V.G."/>
            <person name="da Rocha W.D."/>
            <person name="Andersson B."/>
            <person name="Romanha A.J."/>
            <person name="Steindel M."/>
            <person name="de Vasconcelos A.T."/>
            <person name="Grisard E.C."/>
        </authorList>
    </citation>
    <scope>NUCLEOTIDE SEQUENCE [LARGE SCALE GENOMIC DNA]</scope>
    <source>
        <strain evidence="1 2">SC58</strain>
    </source>
</reference>
<organism evidence="1 2">
    <name type="scientific">Trypanosoma rangeli SC58</name>
    <dbReference type="NCBI Taxonomy" id="429131"/>
    <lineage>
        <taxon>Eukaryota</taxon>
        <taxon>Discoba</taxon>
        <taxon>Euglenozoa</taxon>
        <taxon>Kinetoplastea</taxon>
        <taxon>Metakinetoplastina</taxon>
        <taxon>Trypanosomatida</taxon>
        <taxon>Trypanosomatidae</taxon>
        <taxon>Trypanosoma</taxon>
        <taxon>Herpetosoma</taxon>
    </lineage>
</organism>
<dbReference type="PANTHER" id="PTHR18460">
    <property type="entry name" value="TEL2 INTERACTING PROTEIN 1 TTI1 FAMILY MEMBER"/>
    <property type="match status" value="1"/>
</dbReference>
<gene>
    <name evidence="1" type="ORF">TRSC58_06689</name>
</gene>
<evidence type="ECO:0000313" key="1">
    <source>
        <dbReference type="EMBL" id="ESL05653.1"/>
    </source>
</evidence>
<name>A0A061ISA2_TRYRA</name>
<dbReference type="PANTHER" id="PTHR18460:SF3">
    <property type="entry name" value="TELO2-INTERACTING PROTEIN 1 HOMOLOG"/>
    <property type="match status" value="1"/>
</dbReference>
<accession>A0A061ISA2</accession>
<dbReference type="EMBL" id="AUPL01006689">
    <property type="protein sequence ID" value="ESL05653.1"/>
    <property type="molecule type" value="Genomic_DNA"/>
</dbReference>
<keyword evidence="2" id="KW-1185">Reference proteome</keyword>